<accession>A0AAD4LXN1</accession>
<evidence type="ECO:0000256" key="1">
    <source>
        <dbReference type="SAM" id="MobiDB-lite"/>
    </source>
</evidence>
<evidence type="ECO:0000313" key="3">
    <source>
        <dbReference type="Proteomes" id="UP001203297"/>
    </source>
</evidence>
<dbReference type="AlphaFoldDB" id="A0AAD4LXN1"/>
<sequence length="195" mass="21645">MGGGRGVPALREGQDRHKIRKKKERERNDDAISWTQAQPSTKGNDKRHESKPSLSGNDEDKAKGGSSCKQRGDASRFDCVWISNQGLEPLSVYEMISEATISLKDEVPALITCRGVASSRLRYRGRTQDRRLVEESKKAKRPPITMTHLAPGRKQPPPTPTPTMPMPLLLPLPLLWVVAFVVTRGLAEARLKQGT</sequence>
<evidence type="ECO:0000313" key="2">
    <source>
        <dbReference type="EMBL" id="KAI0293722.1"/>
    </source>
</evidence>
<proteinExistence type="predicted"/>
<comment type="caution">
    <text evidence="2">The sequence shown here is derived from an EMBL/GenBank/DDBJ whole genome shotgun (WGS) entry which is preliminary data.</text>
</comment>
<organism evidence="2 3">
    <name type="scientific">Multifurca ochricompacta</name>
    <dbReference type="NCBI Taxonomy" id="376703"/>
    <lineage>
        <taxon>Eukaryota</taxon>
        <taxon>Fungi</taxon>
        <taxon>Dikarya</taxon>
        <taxon>Basidiomycota</taxon>
        <taxon>Agaricomycotina</taxon>
        <taxon>Agaricomycetes</taxon>
        <taxon>Russulales</taxon>
        <taxon>Russulaceae</taxon>
        <taxon>Multifurca</taxon>
    </lineage>
</organism>
<feature type="compositionally biased region" description="Polar residues" evidence="1">
    <location>
        <begin position="33"/>
        <end position="42"/>
    </location>
</feature>
<gene>
    <name evidence="2" type="ORF">B0F90DRAFT_1670719</name>
</gene>
<dbReference type="Proteomes" id="UP001203297">
    <property type="component" value="Unassembled WGS sequence"/>
</dbReference>
<feature type="region of interest" description="Disordered" evidence="1">
    <location>
        <begin position="1"/>
        <end position="72"/>
    </location>
</feature>
<name>A0AAD4LXN1_9AGAM</name>
<dbReference type="EMBL" id="WTXG01000089">
    <property type="protein sequence ID" value="KAI0293722.1"/>
    <property type="molecule type" value="Genomic_DNA"/>
</dbReference>
<protein>
    <submittedName>
        <fullName evidence="2">Uncharacterized protein</fullName>
    </submittedName>
</protein>
<keyword evidence="3" id="KW-1185">Reference proteome</keyword>
<reference evidence="2" key="1">
    <citation type="journal article" date="2022" name="New Phytol.">
        <title>Evolutionary transition to the ectomycorrhizal habit in the genomes of a hyperdiverse lineage of mushroom-forming fungi.</title>
        <authorList>
            <person name="Looney B."/>
            <person name="Miyauchi S."/>
            <person name="Morin E."/>
            <person name="Drula E."/>
            <person name="Courty P.E."/>
            <person name="Kohler A."/>
            <person name="Kuo A."/>
            <person name="LaButti K."/>
            <person name="Pangilinan J."/>
            <person name="Lipzen A."/>
            <person name="Riley R."/>
            <person name="Andreopoulos W."/>
            <person name="He G."/>
            <person name="Johnson J."/>
            <person name="Nolan M."/>
            <person name="Tritt A."/>
            <person name="Barry K.W."/>
            <person name="Grigoriev I.V."/>
            <person name="Nagy L.G."/>
            <person name="Hibbett D."/>
            <person name="Henrissat B."/>
            <person name="Matheny P.B."/>
            <person name="Labbe J."/>
            <person name="Martin F.M."/>
        </authorList>
    </citation>
    <scope>NUCLEOTIDE SEQUENCE</scope>
    <source>
        <strain evidence="2">BPL690</strain>
    </source>
</reference>